<protein>
    <submittedName>
        <fullName evidence="1">Uncharacterized protein</fullName>
    </submittedName>
</protein>
<evidence type="ECO:0000313" key="4">
    <source>
        <dbReference type="Proteomes" id="UP000264693"/>
    </source>
</evidence>
<keyword evidence="3" id="KW-1185">Reference proteome</keyword>
<name>A0A347TIT8_9BACT</name>
<evidence type="ECO:0000313" key="3">
    <source>
        <dbReference type="Proteomes" id="UP000224740"/>
    </source>
</evidence>
<dbReference type="Proteomes" id="UP000264693">
    <property type="component" value="Chromosome"/>
</dbReference>
<reference evidence="2" key="2">
    <citation type="submission" date="2017-09" db="EMBL/GenBank/DDBJ databases">
        <authorList>
            <person name="Perez-Cataluna A."/>
            <person name="Figueras M.J."/>
            <person name="Salas-Masso N."/>
        </authorList>
    </citation>
    <scope>NUCLEOTIDE SEQUENCE</scope>
    <source>
        <strain evidence="2">CECT 7727</strain>
    </source>
</reference>
<evidence type="ECO:0000313" key="1">
    <source>
        <dbReference type="EMBL" id="AXX86516.1"/>
    </source>
</evidence>
<accession>A0A347TIT8</accession>
<dbReference type="KEGG" id="amar:AMRN_0762"/>
<sequence length="582" mass="68341">MNTWLVKNRKEEEILIEELQKELYKNHSIEDKDILYVYTDDNSDELFNIRFKFLITNNGKSIKLDEKEDLNKTIDIPYTLYYKTKKANEVALISEEQLKMVFGEEVSENDKKDIRERFGMYIESLTLGTKKISTRIKYLDEILPIKIDEDNPISIFEISDLNVLDNIRTELSSGGRYYEWDRKGSYSGEILQTLNMYINFLDDKSVEDTSVEEESNQENLSGHGNKFKSFLNKINPKEEVKVDSKINNIEFIIGQPNTGKSYKFEEKQIFKTGTNHIDYKYLKVPVSGGIGNEYKGLQNTDLAITIDSIKKEIKFGEFLQFLMSAIVNPKIDHVVFLDDFHNQDISSLLSEYTPLFKSQQKRVVKEVDEGNEIFTEYFDSANDFIKEWNTFMDEHCKDIPIVPITNRISGNSLKLVYPKNFYLLGAANFNEYSLNIFADWEDRANIAYKDPIDTFDKNIEGNDFAICCKELNQHFKDILEENKIFDYEKYCFGQWKIVNSNGDIIDNLREQKETIKFFFGMIKNSLKFNNKNSEINRLGWDLMCRVKNNTWIKENLKELSDIDSSEKNFRLLHKFNIYEDDL</sequence>
<dbReference type="Proteomes" id="UP000224740">
    <property type="component" value="Unassembled WGS sequence"/>
</dbReference>
<evidence type="ECO:0000313" key="2">
    <source>
        <dbReference type="EMBL" id="PHO14094.1"/>
    </source>
</evidence>
<dbReference type="EMBL" id="NXAO01000087">
    <property type="protein sequence ID" value="PHO14094.1"/>
    <property type="molecule type" value="Genomic_DNA"/>
</dbReference>
<dbReference type="EMBL" id="CP032101">
    <property type="protein sequence ID" value="AXX86516.1"/>
    <property type="molecule type" value="Genomic_DNA"/>
</dbReference>
<reference evidence="1 4" key="3">
    <citation type="submission" date="2018-08" db="EMBL/GenBank/DDBJ databases">
        <title>Complete genome of the Arcobacter marinus type strain JCM 15502.</title>
        <authorList>
            <person name="Miller W.G."/>
            <person name="Yee E."/>
            <person name="Huynh S."/>
            <person name="Parker C.T."/>
        </authorList>
    </citation>
    <scope>NUCLEOTIDE SEQUENCE [LARGE SCALE GENOMIC DNA]</scope>
    <source>
        <strain evidence="1 4">JCM 15502</strain>
    </source>
</reference>
<dbReference type="RefSeq" id="WP_118897361.1">
    <property type="nucleotide sequence ID" value="NZ_CP032101.1"/>
</dbReference>
<proteinExistence type="predicted"/>
<gene>
    <name evidence="1" type="ORF">AMRN_0762</name>
    <name evidence="2" type="ORF">CPH92_13740</name>
</gene>
<organism evidence="1 4">
    <name type="scientific">Malaciobacter marinus</name>
    <dbReference type="NCBI Taxonomy" id="505249"/>
    <lineage>
        <taxon>Bacteria</taxon>
        <taxon>Pseudomonadati</taxon>
        <taxon>Campylobacterota</taxon>
        <taxon>Epsilonproteobacteria</taxon>
        <taxon>Campylobacterales</taxon>
        <taxon>Arcobacteraceae</taxon>
        <taxon>Malaciobacter</taxon>
    </lineage>
</organism>
<dbReference type="AlphaFoldDB" id="A0A347TIT8"/>
<reference evidence="3" key="1">
    <citation type="submission" date="2017-09" db="EMBL/GenBank/DDBJ databases">
        <title>Arcobacter canalis sp. nov., a new species isolated from a water canal contaminated with urban sewage.</title>
        <authorList>
            <person name="Perez-Cataluna A."/>
            <person name="Salas-Masso N."/>
            <person name="Figueras M.J."/>
        </authorList>
    </citation>
    <scope>NUCLEOTIDE SEQUENCE [LARGE SCALE GENOMIC DNA]</scope>
    <source>
        <strain evidence="3">CECT 7727</strain>
    </source>
</reference>